<proteinExistence type="predicted"/>
<dbReference type="Proteomes" id="UP000182652">
    <property type="component" value="Unassembled WGS sequence"/>
</dbReference>
<protein>
    <submittedName>
        <fullName evidence="1">DNA-binding transcriptional regulator, AcrR family</fullName>
    </submittedName>
</protein>
<dbReference type="RefSeq" id="WP_066210431.1">
    <property type="nucleotide sequence ID" value="NZ_FNSN01000003.1"/>
</dbReference>
<evidence type="ECO:0000313" key="1">
    <source>
        <dbReference type="EMBL" id="SEC02406.1"/>
    </source>
</evidence>
<evidence type="ECO:0000313" key="2">
    <source>
        <dbReference type="Proteomes" id="UP000182652"/>
    </source>
</evidence>
<dbReference type="InterPro" id="IPR036271">
    <property type="entry name" value="Tet_transcr_reg_TetR-rel_C_sf"/>
</dbReference>
<gene>
    <name evidence="1" type="ORF">SAMN04489745_1871</name>
</gene>
<sequence>MIPDSERRQEILSAAASLLVDMPLADVALSDVARVLPAPLQEVNRYFGSVVDIGAALLNAEGDSMREAQRAGASAGSDPLAVLQSTFHAVAVNISSQPIVRAGIRIAQESRRFYPERRIDPFRTWKAFVVGQLELAKSEGRLRSGVDCESAAWLIVSSGLGAKELVAFSGRWSELPEIMGKTVGQIVLLLETGRDRAEDPA</sequence>
<accession>A0A1H4P4K2</accession>
<dbReference type="InterPro" id="IPR009057">
    <property type="entry name" value="Homeodomain-like_sf"/>
</dbReference>
<dbReference type="Gene3D" id="1.10.357.10">
    <property type="entry name" value="Tetracycline Repressor, domain 2"/>
    <property type="match status" value="1"/>
</dbReference>
<dbReference type="AlphaFoldDB" id="A0A1H4P4K2"/>
<keyword evidence="2" id="KW-1185">Reference proteome</keyword>
<dbReference type="GO" id="GO:0003677">
    <property type="term" value="F:DNA binding"/>
    <property type="evidence" value="ECO:0007669"/>
    <property type="project" value="UniProtKB-KW"/>
</dbReference>
<dbReference type="SUPFAM" id="SSF48498">
    <property type="entry name" value="Tetracyclin repressor-like, C-terminal domain"/>
    <property type="match status" value="1"/>
</dbReference>
<name>A0A1H4P4K2_9MICC</name>
<dbReference type="STRING" id="156980.SAMN04489745_1871"/>
<dbReference type="EMBL" id="FNSN01000003">
    <property type="protein sequence ID" value="SEC02406.1"/>
    <property type="molecule type" value="Genomic_DNA"/>
</dbReference>
<keyword evidence="1" id="KW-0238">DNA-binding</keyword>
<reference evidence="1 2" key="1">
    <citation type="submission" date="2016-10" db="EMBL/GenBank/DDBJ databases">
        <authorList>
            <person name="de Groot N.N."/>
        </authorList>
    </citation>
    <scope>NUCLEOTIDE SEQUENCE [LARGE SCALE GENOMIC DNA]</scope>
    <source>
        <strain evidence="1 2">DSM 10495</strain>
    </source>
</reference>
<organism evidence="1 2">
    <name type="scientific">Arthrobacter woluwensis</name>
    <dbReference type="NCBI Taxonomy" id="156980"/>
    <lineage>
        <taxon>Bacteria</taxon>
        <taxon>Bacillati</taxon>
        <taxon>Actinomycetota</taxon>
        <taxon>Actinomycetes</taxon>
        <taxon>Micrococcales</taxon>
        <taxon>Micrococcaceae</taxon>
        <taxon>Arthrobacter</taxon>
    </lineage>
</organism>
<dbReference type="SUPFAM" id="SSF46689">
    <property type="entry name" value="Homeodomain-like"/>
    <property type="match status" value="1"/>
</dbReference>